<keyword evidence="1" id="KW-1133">Transmembrane helix</keyword>
<name>A0A165MP42_9AGAM</name>
<organism evidence="2 3">
    <name type="scientific">Neolentinus lepideus HHB14362 ss-1</name>
    <dbReference type="NCBI Taxonomy" id="1314782"/>
    <lineage>
        <taxon>Eukaryota</taxon>
        <taxon>Fungi</taxon>
        <taxon>Dikarya</taxon>
        <taxon>Basidiomycota</taxon>
        <taxon>Agaricomycotina</taxon>
        <taxon>Agaricomycetes</taxon>
        <taxon>Gloeophyllales</taxon>
        <taxon>Gloeophyllaceae</taxon>
        <taxon>Neolentinus</taxon>
    </lineage>
</organism>
<gene>
    <name evidence="2" type="ORF">NEOLEDRAFT_146402</name>
</gene>
<accession>A0A165MP42</accession>
<dbReference type="AlphaFoldDB" id="A0A165MP42"/>
<dbReference type="InParanoid" id="A0A165MP42"/>
<keyword evidence="3" id="KW-1185">Reference proteome</keyword>
<sequence>MPCSQGPHSMLGPVITVVVVVVVGIAKTWVPSVRRMIVRKCMTVVFSGLIGSHHCRHKNVALVTRSPSICCQISQLFTCWWGTAVKAHNLKRAPPVPLAPISTVVHGIPQWLAMMLIL</sequence>
<evidence type="ECO:0000313" key="3">
    <source>
        <dbReference type="Proteomes" id="UP000076761"/>
    </source>
</evidence>
<protein>
    <submittedName>
        <fullName evidence="2">Uncharacterized protein</fullName>
    </submittedName>
</protein>
<dbReference type="EMBL" id="KV425670">
    <property type="protein sequence ID" value="KZT18594.1"/>
    <property type="molecule type" value="Genomic_DNA"/>
</dbReference>
<proteinExistence type="predicted"/>
<evidence type="ECO:0000256" key="1">
    <source>
        <dbReference type="SAM" id="Phobius"/>
    </source>
</evidence>
<feature type="transmembrane region" description="Helical" evidence="1">
    <location>
        <begin position="12"/>
        <end position="30"/>
    </location>
</feature>
<evidence type="ECO:0000313" key="2">
    <source>
        <dbReference type="EMBL" id="KZT18594.1"/>
    </source>
</evidence>
<keyword evidence="1" id="KW-0812">Transmembrane</keyword>
<keyword evidence="1" id="KW-0472">Membrane</keyword>
<dbReference type="Proteomes" id="UP000076761">
    <property type="component" value="Unassembled WGS sequence"/>
</dbReference>
<reference evidence="2 3" key="1">
    <citation type="journal article" date="2016" name="Mol. Biol. Evol.">
        <title>Comparative Genomics of Early-Diverging Mushroom-Forming Fungi Provides Insights into the Origins of Lignocellulose Decay Capabilities.</title>
        <authorList>
            <person name="Nagy L.G."/>
            <person name="Riley R."/>
            <person name="Tritt A."/>
            <person name="Adam C."/>
            <person name="Daum C."/>
            <person name="Floudas D."/>
            <person name="Sun H."/>
            <person name="Yadav J.S."/>
            <person name="Pangilinan J."/>
            <person name="Larsson K.H."/>
            <person name="Matsuura K."/>
            <person name="Barry K."/>
            <person name="Labutti K."/>
            <person name="Kuo R."/>
            <person name="Ohm R.A."/>
            <person name="Bhattacharya S.S."/>
            <person name="Shirouzu T."/>
            <person name="Yoshinaga Y."/>
            <person name="Martin F.M."/>
            <person name="Grigoriev I.V."/>
            <person name="Hibbett D.S."/>
        </authorList>
    </citation>
    <scope>NUCLEOTIDE SEQUENCE [LARGE SCALE GENOMIC DNA]</scope>
    <source>
        <strain evidence="2 3">HHB14362 ss-1</strain>
    </source>
</reference>